<dbReference type="AlphaFoldDB" id="A0A150NMA6"/>
<dbReference type="Proteomes" id="UP000075618">
    <property type="component" value="Unassembled WGS sequence"/>
</dbReference>
<proteinExistence type="predicted"/>
<accession>A0A150NMA6</accession>
<name>A0A150NMA6_STRMT</name>
<dbReference type="PATRIC" id="fig|28037.237.peg.469"/>
<evidence type="ECO:0000313" key="2">
    <source>
        <dbReference type="Proteomes" id="UP000075618"/>
    </source>
</evidence>
<organism evidence="1 2">
    <name type="scientific">Streptococcus mitis</name>
    <dbReference type="NCBI Taxonomy" id="28037"/>
    <lineage>
        <taxon>Bacteria</taxon>
        <taxon>Bacillati</taxon>
        <taxon>Bacillota</taxon>
        <taxon>Bacilli</taxon>
        <taxon>Lactobacillales</taxon>
        <taxon>Streptococcaceae</taxon>
        <taxon>Streptococcus</taxon>
        <taxon>Streptococcus mitis group</taxon>
    </lineage>
</organism>
<sequence>MKSIYTSQKDMLEICQDGDKYFLRYPTFNITMLEVVQEIPKEAADSYMSGEHTGKELMNYADYGFWKSKKTVYTR</sequence>
<gene>
    <name evidence="1" type="ORF">SMI10712_01132</name>
</gene>
<dbReference type="EMBL" id="LROT01000013">
    <property type="protein sequence ID" value="KYF34583.1"/>
    <property type="molecule type" value="Genomic_DNA"/>
</dbReference>
<comment type="caution">
    <text evidence="1">The sequence shown here is derived from an EMBL/GenBank/DDBJ whole genome shotgun (WGS) entry which is preliminary data.</text>
</comment>
<evidence type="ECO:0000313" key="1">
    <source>
        <dbReference type="EMBL" id="KYF34583.1"/>
    </source>
</evidence>
<protein>
    <submittedName>
        <fullName evidence="1">Uncharacterized protein</fullName>
    </submittedName>
</protein>
<reference evidence="1 2" key="1">
    <citation type="submission" date="2016-01" db="EMBL/GenBank/DDBJ databases">
        <title>Highly variable Streptococcus oralis are common among viridans streptococci isolated from primates.</title>
        <authorList>
            <person name="Denapaite D."/>
            <person name="Rieger M."/>
            <person name="Koendgen S."/>
            <person name="Brueckner R."/>
            <person name="Ochigava I."/>
            <person name="Kappeler P."/>
            <person name="Maetz-Rensing K."/>
            <person name="Leendertz F."/>
            <person name="Hakenbeck R."/>
        </authorList>
    </citation>
    <scope>NUCLEOTIDE SEQUENCE [LARGE SCALE GENOMIC DNA]</scope>
    <source>
        <strain evidence="1 2">10712</strain>
    </source>
</reference>